<dbReference type="PANTHER" id="PTHR42776">
    <property type="entry name" value="SERINE PEPTIDASE S9 FAMILY MEMBER"/>
    <property type="match status" value="1"/>
</dbReference>
<protein>
    <submittedName>
        <fullName evidence="2">Uncharacterized protein</fullName>
    </submittedName>
</protein>
<evidence type="ECO:0000313" key="2">
    <source>
        <dbReference type="EMBL" id="CAH0108420.1"/>
    </source>
</evidence>
<proteinExistence type="predicted"/>
<gene>
    <name evidence="2" type="ORF">DGAL_LOCUS11799</name>
</gene>
<dbReference type="GO" id="GO:0004252">
    <property type="term" value="F:serine-type endopeptidase activity"/>
    <property type="evidence" value="ECO:0007669"/>
    <property type="project" value="TreeGrafter"/>
</dbReference>
<dbReference type="Proteomes" id="UP000789390">
    <property type="component" value="Unassembled WGS sequence"/>
</dbReference>
<dbReference type="OrthoDB" id="416344at2759"/>
<accession>A0A8J2WKS3</accession>
<dbReference type="EMBL" id="CAKKLH010000284">
    <property type="protein sequence ID" value="CAH0108420.1"/>
    <property type="molecule type" value="Genomic_DNA"/>
</dbReference>
<dbReference type="AlphaFoldDB" id="A0A8J2WKS3"/>
<sequence length="372" mass="41694">MKTVLHFKGSEYDFVEDLAFQSKDGARVVEANEEWSPGQNIYLIIVLGFKNSQLAGVDWFPQPRRLEITFCSNRPSQIFKVDISSGKYGNRCLRKNFTSLPTQPRYHSGSDTIIYLSSLAYGPHHKEQKISTITSDETVGQISSLVQHRAKVAYTNLRVKSGLDLMFWILVCGVSLTRPDQLFIGRLSLRAPSNSNQASLIFPKNPSKKNPLGSSRIVRHGGPNTAVSTDQFKLRRVAGQLPCIDWIRIDVQEVLNATVKMIKKYFEFLDKELGLVPRFLSGRLNSQSCDWASMFPITDIADWTIAESNLGNGSELEKLVEPKTFSKMWELSLHQICQAGESCYFAACGENLPLRASSSVDRILSSLATSME</sequence>
<comment type="caution">
    <text evidence="2">The sequence shown here is derived from an EMBL/GenBank/DDBJ whole genome shotgun (WGS) entry which is preliminary data.</text>
</comment>
<keyword evidence="1" id="KW-0378">Hydrolase</keyword>
<name>A0A8J2WKS3_9CRUS</name>
<dbReference type="PANTHER" id="PTHR42776:SF4">
    <property type="entry name" value="ACYLAMINO-ACID-RELEASING ENZYME"/>
    <property type="match status" value="1"/>
</dbReference>
<evidence type="ECO:0000256" key="1">
    <source>
        <dbReference type="ARBA" id="ARBA00022801"/>
    </source>
</evidence>
<organism evidence="2 3">
    <name type="scientific">Daphnia galeata</name>
    <dbReference type="NCBI Taxonomy" id="27404"/>
    <lineage>
        <taxon>Eukaryota</taxon>
        <taxon>Metazoa</taxon>
        <taxon>Ecdysozoa</taxon>
        <taxon>Arthropoda</taxon>
        <taxon>Crustacea</taxon>
        <taxon>Branchiopoda</taxon>
        <taxon>Diplostraca</taxon>
        <taxon>Cladocera</taxon>
        <taxon>Anomopoda</taxon>
        <taxon>Daphniidae</taxon>
        <taxon>Daphnia</taxon>
    </lineage>
</organism>
<evidence type="ECO:0000313" key="3">
    <source>
        <dbReference type="Proteomes" id="UP000789390"/>
    </source>
</evidence>
<reference evidence="2" key="1">
    <citation type="submission" date="2021-11" db="EMBL/GenBank/DDBJ databases">
        <authorList>
            <person name="Schell T."/>
        </authorList>
    </citation>
    <scope>NUCLEOTIDE SEQUENCE</scope>
    <source>
        <strain evidence="2">M5</strain>
    </source>
</reference>
<keyword evidence="3" id="KW-1185">Reference proteome</keyword>